<dbReference type="Gene3D" id="1.50.10.20">
    <property type="match status" value="1"/>
</dbReference>
<feature type="domain" description="Alpha-macroglobulin receptor-binding" evidence="5">
    <location>
        <begin position="834"/>
        <end position="923"/>
    </location>
</feature>
<evidence type="ECO:0000313" key="7">
    <source>
        <dbReference type="Proteomes" id="UP001292094"/>
    </source>
</evidence>
<dbReference type="InterPro" id="IPR041813">
    <property type="entry name" value="A2M_TED"/>
</dbReference>
<dbReference type="Pfam" id="PF07678">
    <property type="entry name" value="TED_complement"/>
    <property type="match status" value="1"/>
</dbReference>
<dbReference type="InterPro" id="IPR019742">
    <property type="entry name" value="MacrogloblnA2_CS"/>
</dbReference>
<dbReference type="InterPro" id="IPR009048">
    <property type="entry name" value="A-macroglobulin_rcpt-bd"/>
</dbReference>
<dbReference type="FunFam" id="1.50.10.20:FF:000001">
    <property type="entry name" value="CD109 isoform 1"/>
    <property type="match status" value="1"/>
</dbReference>
<keyword evidence="4" id="KW-0325">Glycoprotein</keyword>
<dbReference type="Gene3D" id="2.60.40.690">
    <property type="entry name" value="Alpha-macroglobulin, receptor-binding domain"/>
    <property type="match status" value="1"/>
</dbReference>
<dbReference type="InterPro" id="IPR036595">
    <property type="entry name" value="A-macroglobulin_rcpt-bd_sf"/>
</dbReference>
<dbReference type="PANTHER" id="PTHR11412">
    <property type="entry name" value="MACROGLOBULIN / COMPLEMENT"/>
    <property type="match status" value="1"/>
</dbReference>
<dbReference type="InterPro" id="IPR008930">
    <property type="entry name" value="Terpenoid_cyclase/PrenylTrfase"/>
</dbReference>
<gene>
    <name evidence="6" type="ORF">Pmani_003803</name>
</gene>
<sequence>MIATLTPTTVFLRPVPVQRVAFSAIDVRRGGSVQDSDVIEVENLSVHTRVDGHVSDESSSVSSPQPRTYFPETWLWQLSVLPVSLPVPTLPPSPSTPCSNTPSLTFHSLFQHSLPHLPLPVPTLPPSPSTPCSNTPSLTFHSLFQHSLPHLPLPVPTLPPSPSTPCSDTPSLTFHSLFQHSLPHLPLPVPTLPPSPSTPCSNTPSLTFHSLFQHSLPHLPLPVPTLPPSPSTPCSNTPSLTFHSSVSLPVPTLPPSLTFKRGEILNVKISVFNYLDADLPVKVVLEPSAEYDIIEAPPTGTGAGGEAEAEGGVETMGLVGIGQRRSCIPAQDKTVHTVKLKPNTLGDVNITVWAEVDPLYPDQCGPEYVLSKRDHLVKAIKVDIEGYPKEKTWTKYICSKDIEENSDSLESWPITLPSTIVPDSARGWVTAVGDLLGPTLENLGSLVKMPYGCGEQNMLNFSPNIFILQYLEASDQTTPEIAEKAIDFMKQGYQRELRYRHRVGSYSAFGSSDAEGSTWLTAFVLKSFAQARQFIQVDSEDINMSREWLRIQQMENGCFQSRGKVFHKGMKGGLDNGGSPVPLAAYILVSLLESGELATSRTVSEAAFCLLADNTQDPYTLALKSYALALASAPEAEMVVQQLIALATVTPTSMYWDLPAGSGKSKGVAVEVAGYAILAMTTLDANLYHHNTFKIVKWISSQRNGQGGFISTQDTVVALQALASFESHQEAGNGTDLVVTVDAAPLQHNFHIDNTNKLLLQSTPTLPSLPTTVSLDMVGEGCALIQAVLRYNVPEDQATEAFSLSVETGTRHDPLCLTKSIKVCASYQLPDNTSNMAVVEVNLVSGYIPIKTDLKRIVGYGTGLIKRYEVDGSLVTFYVDEFTRREICLEFGMTRHVDVEHVKPGTVKVYDYYQPEYFTTQSYTLPDECLTEPEPVPEIEGIITDPIIVGDYNYNYFDGEVIEPAGGGVRDPGAEGGVNEEAIDDLLAVLDSPMRMP</sequence>
<dbReference type="InterPro" id="IPR050473">
    <property type="entry name" value="A2M/Complement_sys"/>
</dbReference>
<dbReference type="Gene3D" id="2.60.40.10">
    <property type="entry name" value="Immunoglobulins"/>
    <property type="match status" value="1"/>
</dbReference>
<dbReference type="SUPFAM" id="SSF49410">
    <property type="entry name" value="Alpha-macroglobulin receptor domain"/>
    <property type="match status" value="1"/>
</dbReference>
<dbReference type="PANTHER" id="PTHR11412:SF171">
    <property type="entry name" value="PREGNANCY ZONE PROTEIN-LIKE PROTEIN"/>
    <property type="match status" value="1"/>
</dbReference>
<evidence type="ECO:0000256" key="1">
    <source>
        <dbReference type="ARBA" id="ARBA00010952"/>
    </source>
</evidence>
<keyword evidence="3" id="KW-1015">Disulfide bond</keyword>
<name>A0AAE1QFJ9_9EUCA</name>
<dbReference type="CDD" id="cd02897">
    <property type="entry name" value="A2M_2"/>
    <property type="match status" value="1"/>
</dbReference>
<dbReference type="AlphaFoldDB" id="A0AAE1QFJ9"/>
<keyword evidence="7" id="KW-1185">Reference proteome</keyword>
<evidence type="ECO:0000256" key="2">
    <source>
        <dbReference type="ARBA" id="ARBA00022729"/>
    </source>
</evidence>
<reference evidence="6" key="1">
    <citation type="submission" date="2023-11" db="EMBL/GenBank/DDBJ databases">
        <title>Genome assemblies of two species of porcelain crab, Petrolisthes cinctipes and Petrolisthes manimaculis (Anomura: Porcellanidae).</title>
        <authorList>
            <person name="Angst P."/>
        </authorList>
    </citation>
    <scope>NUCLEOTIDE SEQUENCE</scope>
    <source>
        <strain evidence="6">PB745_02</strain>
        <tissue evidence="6">Gill</tissue>
    </source>
</reference>
<dbReference type="PROSITE" id="PS00477">
    <property type="entry name" value="ALPHA_2_MACROGLOBULIN"/>
    <property type="match status" value="1"/>
</dbReference>
<dbReference type="SMART" id="SM01361">
    <property type="entry name" value="A2M_recep"/>
    <property type="match status" value="1"/>
</dbReference>
<dbReference type="SMART" id="SM01419">
    <property type="entry name" value="Thiol-ester_cl"/>
    <property type="match status" value="1"/>
</dbReference>
<evidence type="ECO:0000256" key="3">
    <source>
        <dbReference type="ARBA" id="ARBA00023157"/>
    </source>
</evidence>
<dbReference type="Pfam" id="PF07677">
    <property type="entry name" value="A2M_recep"/>
    <property type="match status" value="1"/>
</dbReference>
<comment type="caution">
    <text evidence="6">The sequence shown here is derived from an EMBL/GenBank/DDBJ whole genome shotgun (WGS) entry which is preliminary data.</text>
</comment>
<dbReference type="InterPro" id="IPR047565">
    <property type="entry name" value="Alpha-macroglob_thiol-ester_cl"/>
</dbReference>
<dbReference type="EMBL" id="JAWZYT010000267">
    <property type="protein sequence ID" value="KAK4325634.1"/>
    <property type="molecule type" value="Genomic_DNA"/>
</dbReference>
<evidence type="ECO:0000256" key="4">
    <source>
        <dbReference type="ARBA" id="ARBA00023180"/>
    </source>
</evidence>
<keyword evidence="2" id="KW-0732">Signal</keyword>
<dbReference type="SUPFAM" id="SSF48239">
    <property type="entry name" value="Terpenoid cyclases/Protein prenyltransferases"/>
    <property type="match status" value="1"/>
</dbReference>
<comment type="similarity">
    <text evidence="1">Belongs to the protease inhibitor I39 (alpha-2-macroglobulin) family.</text>
</comment>
<proteinExistence type="inferred from homology"/>
<dbReference type="Gene3D" id="2.60.120.1540">
    <property type="match status" value="1"/>
</dbReference>
<dbReference type="GO" id="GO:0005615">
    <property type="term" value="C:extracellular space"/>
    <property type="evidence" value="ECO:0007669"/>
    <property type="project" value="InterPro"/>
</dbReference>
<accession>A0AAE1QFJ9</accession>
<organism evidence="6 7">
    <name type="scientific">Petrolisthes manimaculis</name>
    <dbReference type="NCBI Taxonomy" id="1843537"/>
    <lineage>
        <taxon>Eukaryota</taxon>
        <taxon>Metazoa</taxon>
        <taxon>Ecdysozoa</taxon>
        <taxon>Arthropoda</taxon>
        <taxon>Crustacea</taxon>
        <taxon>Multicrustacea</taxon>
        <taxon>Malacostraca</taxon>
        <taxon>Eumalacostraca</taxon>
        <taxon>Eucarida</taxon>
        <taxon>Decapoda</taxon>
        <taxon>Pleocyemata</taxon>
        <taxon>Anomura</taxon>
        <taxon>Galatheoidea</taxon>
        <taxon>Porcellanidae</taxon>
        <taxon>Petrolisthes</taxon>
    </lineage>
</organism>
<dbReference type="InterPro" id="IPR013783">
    <property type="entry name" value="Ig-like_fold"/>
</dbReference>
<dbReference type="Proteomes" id="UP001292094">
    <property type="component" value="Unassembled WGS sequence"/>
</dbReference>
<evidence type="ECO:0000259" key="5">
    <source>
        <dbReference type="SMART" id="SM01361"/>
    </source>
</evidence>
<protein>
    <recommendedName>
        <fullName evidence="5">Alpha-macroglobulin receptor-binding domain-containing protein</fullName>
    </recommendedName>
</protein>
<evidence type="ECO:0000313" key="6">
    <source>
        <dbReference type="EMBL" id="KAK4325634.1"/>
    </source>
</evidence>
<dbReference type="InterPro" id="IPR011626">
    <property type="entry name" value="Alpha-macroglobulin_TED"/>
</dbReference>